<dbReference type="GO" id="GO:0016740">
    <property type="term" value="F:transferase activity"/>
    <property type="evidence" value="ECO:0007669"/>
    <property type="project" value="UniProtKB-KW"/>
</dbReference>
<keyword evidence="6" id="KW-0233">DNA recombination</keyword>
<evidence type="ECO:0000256" key="3">
    <source>
        <dbReference type="ARBA" id="ARBA00022679"/>
    </source>
</evidence>
<keyword evidence="5 8" id="KW-0238">DNA-binding</keyword>
<dbReference type="Pfam" id="PF00589">
    <property type="entry name" value="Phage_integrase"/>
    <property type="match status" value="1"/>
</dbReference>
<evidence type="ECO:0000256" key="8">
    <source>
        <dbReference type="PROSITE-ProRule" id="PRU01248"/>
    </source>
</evidence>
<evidence type="ECO:0000256" key="1">
    <source>
        <dbReference type="ARBA" id="ARBA00008857"/>
    </source>
</evidence>
<dbReference type="Gene3D" id="1.10.150.130">
    <property type="match status" value="1"/>
</dbReference>
<evidence type="ECO:0000256" key="7">
    <source>
        <dbReference type="ARBA" id="ARBA00023195"/>
    </source>
</evidence>
<keyword evidence="4" id="KW-0378">Hydrolase</keyword>
<dbReference type="GO" id="GO:0006310">
    <property type="term" value="P:DNA recombination"/>
    <property type="evidence" value="ECO:0007669"/>
    <property type="project" value="UniProtKB-KW"/>
</dbReference>
<reference evidence="11" key="1">
    <citation type="journal article" date="2021" name="Proc. Natl. Acad. Sci. U.S.A.">
        <title>A Catalog of Tens of Thousands of Viruses from Human Metagenomes Reveals Hidden Associations with Chronic Diseases.</title>
        <authorList>
            <person name="Tisza M.J."/>
            <person name="Buck C.B."/>
        </authorList>
    </citation>
    <scope>NUCLEOTIDE SEQUENCE</scope>
    <source>
        <strain evidence="11">CtqMr7</strain>
    </source>
</reference>
<accession>A0A8S5LHM2</accession>
<dbReference type="EMBL" id="BK014721">
    <property type="protein sequence ID" value="DAD69442.1"/>
    <property type="molecule type" value="Genomic_DNA"/>
</dbReference>
<evidence type="ECO:0000256" key="6">
    <source>
        <dbReference type="ARBA" id="ARBA00023172"/>
    </source>
</evidence>
<dbReference type="PANTHER" id="PTHR30349:SF81">
    <property type="entry name" value="TYROSINE RECOMBINASE XERC"/>
    <property type="match status" value="1"/>
</dbReference>
<evidence type="ECO:0000256" key="5">
    <source>
        <dbReference type="ARBA" id="ARBA00023125"/>
    </source>
</evidence>
<dbReference type="CDD" id="cd00397">
    <property type="entry name" value="DNA_BRE_C"/>
    <property type="match status" value="1"/>
</dbReference>
<dbReference type="GO" id="GO:0016787">
    <property type="term" value="F:hydrolase activity"/>
    <property type="evidence" value="ECO:0007669"/>
    <property type="project" value="UniProtKB-KW"/>
</dbReference>
<dbReference type="GO" id="GO:0015074">
    <property type="term" value="P:DNA integration"/>
    <property type="evidence" value="ECO:0007669"/>
    <property type="project" value="InterPro"/>
</dbReference>
<dbReference type="InterPro" id="IPR013762">
    <property type="entry name" value="Integrase-like_cat_sf"/>
</dbReference>
<dbReference type="InterPro" id="IPR002104">
    <property type="entry name" value="Integrase_catalytic"/>
</dbReference>
<protein>
    <recommendedName>
        <fullName evidence="2">Integrase</fullName>
    </recommendedName>
</protein>
<proteinExistence type="inferred from homology"/>
<name>A0A8S5LHM2_9CAUD</name>
<sequence length="293" mass="34559">MLIDKQINLYIDWCKLDAGFTPATIETKRYNLLKFKQQTKITDISEFNSRKFTEWKMAMLTGEFGGIKYTPQTCNNRIKTVITFVKWCKDMGIKTGIKTPLMTTFRSPEDIRDYIYYSKNQVLEVAKNANLEHRTMILLLFDSGLRINEFRNIRVADIDFFNKRIVVLGKGRKMAYVYFTTGTGIELLNYIDERELLKSDYLWRSERNQGLPYTKKSLRKKLKQEFKKFGYDNFHPHQLRHSFATDLVNNGASLQEVQHLLRHASINTTEIYVHNLQNSLGDIYKKLKCEKFL</sequence>
<dbReference type="InterPro" id="IPR044068">
    <property type="entry name" value="CB"/>
</dbReference>
<feature type="domain" description="Core-binding (CB)" evidence="10">
    <location>
        <begin position="1"/>
        <end position="89"/>
    </location>
</feature>
<dbReference type="GO" id="GO:0075713">
    <property type="term" value="P:establishment of integrated proviral latency"/>
    <property type="evidence" value="ECO:0007669"/>
    <property type="project" value="UniProtKB-KW"/>
</dbReference>
<evidence type="ECO:0000259" key="9">
    <source>
        <dbReference type="PROSITE" id="PS51898"/>
    </source>
</evidence>
<dbReference type="PANTHER" id="PTHR30349">
    <property type="entry name" value="PHAGE INTEGRASE-RELATED"/>
    <property type="match status" value="1"/>
</dbReference>
<dbReference type="PROSITE" id="PS51898">
    <property type="entry name" value="TYR_RECOMBINASE"/>
    <property type="match status" value="1"/>
</dbReference>
<keyword evidence="7" id="KW-1160">Virus entry into host cell</keyword>
<keyword evidence="3" id="KW-0808">Transferase</keyword>
<feature type="domain" description="Tyr recombinase" evidence="9">
    <location>
        <begin position="112"/>
        <end position="285"/>
    </location>
</feature>
<evidence type="ECO:0000256" key="4">
    <source>
        <dbReference type="ARBA" id="ARBA00022801"/>
    </source>
</evidence>
<evidence type="ECO:0000259" key="10">
    <source>
        <dbReference type="PROSITE" id="PS51900"/>
    </source>
</evidence>
<dbReference type="InterPro" id="IPR010998">
    <property type="entry name" value="Integrase_recombinase_N"/>
</dbReference>
<keyword evidence="7" id="KW-1179">Viral genome integration</keyword>
<keyword evidence="7" id="KW-0229">DNA integration</keyword>
<dbReference type="Gene3D" id="1.10.443.10">
    <property type="entry name" value="Intergrase catalytic core"/>
    <property type="match status" value="1"/>
</dbReference>
<dbReference type="GO" id="GO:0044826">
    <property type="term" value="P:viral genome integration into host DNA"/>
    <property type="evidence" value="ECO:0007669"/>
    <property type="project" value="UniProtKB-KW"/>
</dbReference>
<dbReference type="InterPro" id="IPR011010">
    <property type="entry name" value="DNA_brk_join_enz"/>
</dbReference>
<dbReference type="GO" id="GO:0003677">
    <property type="term" value="F:DNA binding"/>
    <property type="evidence" value="ECO:0007669"/>
    <property type="project" value="UniProtKB-UniRule"/>
</dbReference>
<dbReference type="InterPro" id="IPR050090">
    <property type="entry name" value="Tyrosine_recombinase_XerCD"/>
</dbReference>
<dbReference type="PROSITE" id="PS51900">
    <property type="entry name" value="CB"/>
    <property type="match status" value="1"/>
</dbReference>
<evidence type="ECO:0000256" key="2">
    <source>
        <dbReference type="ARBA" id="ARBA00016082"/>
    </source>
</evidence>
<comment type="similarity">
    <text evidence="1">Belongs to the 'phage' integrase family.</text>
</comment>
<organism evidence="11">
    <name type="scientific">Myoviridae sp. ctqMr7</name>
    <dbReference type="NCBI Taxonomy" id="2823552"/>
    <lineage>
        <taxon>Viruses</taxon>
        <taxon>Duplodnaviria</taxon>
        <taxon>Heunggongvirae</taxon>
        <taxon>Uroviricota</taxon>
        <taxon>Caudoviricetes</taxon>
    </lineage>
</organism>
<evidence type="ECO:0000313" key="11">
    <source>
        <dbReference type="EMBL" id="DAD69442.1"/>
    </source>
</evidence>
<dbReference type="SUPFAM" id="SSF56349">
    <property type="entry name" value="DNA breaking-rejoining enzymes"/>
    <property type="match status" value="1"/>
</dbReference>